<gene>
    <name evidence="2" type="ORF">S01H1_04644</name>
</gene>
<dbReference type="PROSITE" id="PS51186">
    <property type="entry name" value="GNAT"/>
    <property type="match status" value="1"/>
</dbReference>
<reference evidence="2" key="1">
    <citation type="journal article" date="2014" name="Front. Microbiol.">
        <title>High frequency of phylogenetically diverse reductive dehalogenase-homologous genes in deep subseafloor sedimentary metagenomes.</title>
        <authorList>
            <person name="Kawai M."/>
            <person name="Futagami T."/>
            <person name="Toyoda A."/>
            <person name="Takaki Y."/>
            <person name="Nishi S."/>
            <person name="Hori S."/>
            <person name="Arai W."/>
            <person name="Tsubouchi T."/>
            <person name="Morono Y."/>
            <person name="Uchiyama I."/>
            <person name="Ito T."/>
            <person name="Fujiyama A."/>
            <person name="Inagaki F."/>
            <person name="Takami H."/>
        </authorList>
    </citation>
    <scope>NUCLEOTIDE SEQUENCE</scope>
    <source>
        <strain evidence="2">Expedition CK06-06</strain>
    </source>
</reference>
<comment type="caution">
    <text evidence="2">The sequence shown here is derived from an EMBL/GenBank/DDBJ whole genome shotgun (WGS) entry which is preliminary data.</text>
</comment>
<dbReference type="InterPro" id="IPR016181">
    <property type="entry name" value="Acyl_CoA_acyltransferase"/>
</dbReference>
<organism evidence="2">
    <name type="scientific">marine sediment metagenome</name>
    <dbReference type="NCBI Taxonomy" id="412755"/>
    <lineage>
        <taxon>unclassified sequences</taxon>
        <taxon>metagenomes</taxon>
        <taxon>ecological metagenomes</taxon>
    </lineage>
</organism>
<feature type="domain" description="N-acetyltransferase" evidence="1">
    <location>
        <begin position="105"/>
        <end position="249"/>
    </location>
</feature>
<dbReference type="Pfam" id="PF00583">
    <property type="entry name" value="Acetyltransf_1"/>
    <property type="match status" value="1"/>
</dbReference>
<dbReference type="AlphaFoldDB" id="X0U9R2"/>
<proteinExistence type="predicted"/>
<name>X0U9R2_9ZZZZ</name>
<dbReference type="EMBL" id="BARS01002440">
    <property type="protein sequence ID" value="GAF85235.1"/>
    <property type="molecule type" value="Genomic_DNA"/>
</dbReference>
<dbReference type="Gene3D" id="3.40.630.30">
    <property type="match status" value="1"/>
</dbReference>
<feature type="non-terminal residue" evidence="2">
    <location>
        <position position="1"/>
    </location>
</feature>
<dbReference type="SUPFAM" id="SSF55729">
    <property type="entry name" value="Acyl-CoA N-acyltransferases (Nat)"/>
    <property type="match status" value="1"/>
</dbReference>
<evidence type="ECO:0000313" key="2">
    <source>
        <dbReference type="EMBL" id="GAF85235.1"/>
    </source>
</evidence>
<evidence type="ECO:0000259" key="1">
    <source>
        <dbReference type="PROSITE" id="PS51186"/>
    </source>
</evidence>
<sequence length="249" mass="28476">IGVWEDDGHIVGVVVYEMRLGEVYFQIHPDFTHLKSDMLKYAENHLYAELDDGRRYVRAYINDFDIEFESIARLQGYKKCEDTPEPESQFTITDPFPAISLPAGFQFKSLQDDNNLNKIHRVLHRGFNHPGEPPEEGIEGRRKMESAPNFRRALNIVVEAPEGSFASYCGMWYEASNKIAYVEPVATDPDYRRMGLGTAAVLEGIRRCGELGATVAFVGTARTFYTAMGFRKIFTRYPWIKHFDLGFPT</sequence>
<accession>X0U9R2</accession>
<protein>
    <recommendedName>
        <fullName evidence="1">N-acetyltransferase domain-containing protein</fullName>
    </recommendedName>
</protein>
<dbReference type="InterPro" id="IPR000182">
    <property type="entry name" value="GNAT_dom"/>
</dbReference>
<dbReference type="CDD" id="cd04301">
    <property type="entry name" value="NAT_SF"/>
    <property type="match status" value="1"/>
</dbReference>
<dbReference type="GO" id="GO:0016747">
    <property type="term" value="F:acyltransferase activity, transferring groups other than amino-acyl groups"/>
    <property type="evidence" value="ECO:0007669"/>
    <property type="project" value="InterPro"/>
</dbReference>